<comment type="caution">
    <text evidence="3">The sequence shown here is derived from an EMBL/GenBank/DDBJ whole genome shotgun (WGS) entry which is preliminary data.</text>
</comment>
<dbReference type="InterPro" id="IPR008984">
    <property type="entry name" value="SMAD_FHA_dom_sf"/>
</dbReference>
<dbReference type="Pfam" id="PF00498">
    <property type="entry name" value="FHA"/>
    <property type="match status" value="1"/>
</dbReference>
<dbReference type="InterPro" id="IPR026898">
    <property type="entry name" value="PrsW"/>
</dbReference>
<keyword evidence="4" id="KW-1185">Reference proteome</keyword>
<evidence type="ECO:0000313" key="3">
    <source>
        <dbReference type="EMBL" id="MEE3715367.1"/>
    </source>
</evidence>
<dbReference type="Proteomes" id="UP001333818">
    <property type="component" value="Unassembled WGS sequence"/>
</dbReference>
<feature type="transmembrane region" description="Helical" evidence="1">
    <location>
        <begin position="305"/>
        <end position="329"/>
    </location>
</feature>
<accession>A0AAW9PSM6</accession>
<feature type="transmembrane region" description="Helical" evidence="1">
    <location>
        <begin position="163"/>
        <end position="180"/>
    </location>
</feature>
<dbReference type="GO" id="GO:0008233">
    <property type="term" value="F:peptidase activity"/>
    <property type="evidence" value="ECO:0007669"/>
    <property type="project" value="UniProtKB-KW"/>
</dbReference>
<dbReference type="PANTHER" id="PTHR36844:SF1">
    <property type="entry name" value="PROTEASE PRSW"/>
    <property type="match status" value="1"/>
</dbReference>
<dbReference type="SMART" id="SM00240">
    <property type="entry name" value="FHA"/>
    <property type="match status" value="1"/>
</dbReference>
<evidence type="ECO:0000259" key="2">
    <source>
        <dbReference type="PROSITE" id="PS50006"/>
    </source>
</evidence>
<dbReference type="EC" id="3.4.-.-" evidence="3"/>
<keyword evidence="3" id="KW-0645">Protease</keyword>
<feature type="transmembrane region" description="Helical" evidence="1">
    <location>
        <begin position="216"/>
        <end position="240"/>
    </location>
</feature>
<keyword evidence="1" id="KW-1133">Transmembrane helix</keyword>
<reference evidence="3" key="1">
    <citation type="submission" date="2024-01" db="EMBL/GenBank/DDBJ databases">
        <title>Bank of Algae and Cyanobacteria of the Azores (BACA) strain genomes.</title>
        <authorList>
            <person name="Luz R."/>
            <person name="Cordeiro R."/>
            <person name="Fonseca A."/>
            <person name="Goncalves V."/>
        </authorList>
    </citation>
    <scope>NUCLEOTIDE SEQUENCE</scope>
    <source>
        <strain evidence="3">BACA0141</strain>
    </source>
</reference>
<dbReference type="SUPFAM" id="SSF49879">
    <property type="entry name" value="SMAD/FHA domain"/>
    <property type="match status" value="1"/>
</dbReference>
<feature type="transmembrane region" description="Helical" evidence="1">
    <location>
        <begin position="260"/>
        <end position="284"/>
    </location>
</feature>
<feature type="transmembrane region" description="Helical" evidence="1">
    <location>
        <begin position="186"/>
        <end position="204"/>
    </location>
</feature>
<feature type="transmembrane region" description="Helical" evidence="1">
    <location>
        <begin position="383"/>
        <end position="400"/>
    </location>
</feature>
<feature type="transmembrane region" description="Helical" evidence="1">
    <location>
        <begin position="406"/>
        <end position="427"/>
    </location>
</feature>
<dbReference type="Pfam" id="PF13367">
    <property type="entry name" value="PrsW-protease"/>
    <property type="match status" value="1"/>
</dbReference>
<keyword evidence="1" id="KW-0812">Transmembrane</keyword>
<dbReference type="GO" id="GO:0006508">
    <property type="term" value="P:proteolysis"/>
    <property type="evidence" value="ECO:0007669"/>
    <property type="project" value="UniProtKB-KW"/>
</dbReference>
<sequence>MAILKALLRQLSRTNPQAQTVFALTDRSSIVGRDPKCEIVVDSSSFASVSRRHAEIRPLFKSFNGTSILSGWEICDLDSANGTYINKRRLLGCQVLQHGDRIRLTQDGPDYEVVFEREFEDAGLETVIAGDRSTLQPISQITNLTLSQLIPIFSNGADLLHKAYLVPGMVTVIFVVMMFASLGQPLYFNLTLSAYLSIAAYYFVYQLCGKSKPWWVLLAAMTVTVLILRSPILQLFIWVFRDLLPGKIPTGQVSFLGVLVAMFFGAGLMEELLKAIPIFMAWLVGSRLRSPWRSRVGVREPLDGILLGAASAVGFTLIETLELYVPSIVQSVSAQVGNSEIGELTGLQLLIPRVLGSVAGHIAYSGYFGYFIGLSMLKPSKRWQIIALGYLSAAFLHALWNAIALFNFWLLAIVGGLSYAFLAAAILKARTFKAIM</sequence>
<gene>
    <name evidence="3" type="ORF">V2H45_01255</name>
</gene>
<evidence type="ECO:0000256" key="1">
    <source>
        <dbReference type="SAM" id="Phobius"/>
    </source>
</evidence>
<dbReference type="Gene3D" id="2.60.200.20">
    <property type="match status" value="1"/>
</dbReference>
<dbReference type="PROSITE" id="PS50006">
    <property type="entry name" value="FHA_DOMAIN"/>
    <property type="match status" value="1"/>
</dbReference>
<dbReference type="CDD" id="cd00060">
    <property type="entry name" value="FHA"/>
    <property type="match status" value="1"/>
</dbReference>
<protein>
    <submittedName>
        <fullName evidence="3">PrsW family glutamic-type intramembrane protease</fullName>
        <ecNumber evidence="3">3.4.-.-</ecNumber>
    </submittedName>
</protein>
<evidence type="ECO:0000313" key="4">
    <source>
        <dbReference type="Proteomes" id="UP001333818"/>
    </source>
</evidence>
<keyword evidence="3" id="KW-0378">Hydrolase</keyword>
<dbReference type="PANTHER" id="PTHR36844">
    <property type="entry name" value="PROTEASE PRSW"/>
    <property type="match status" value="1"/>
</dbReference>
<dbReference type="InterPro" id="IPR000253">
    <property type="entry name" value="FHA_dom"/>
</dbReference>
<dbReference type="AlphaFoldDB" id="A0AAW9PSM6"/>
<dbReference type="EMBL" id="JAZBJZ010000003">
    <property type="protein sequence ID" value="MEE3715367.1"/>
    <property type="molecule type" value="Genomic_DNA"/>
</dbReference>
<feature type="domain" description="FHA" evidence="2">
    <location>
        <begin position="29"/>
        <end position="90"/>
    </location>
</feature>
<keyword evidence="1" id="KW-0472">Membrane</keyword>
<organism evidence="3 4">
    <name type="scientific">Tumidithrix elongata BACA0141</name>
    <dbReference type="NCBI Taxonomy" id="2716417"/>
    <lineage>
        <taxon>Bacteria</taxon>
        <taxon>Bacillati</taxon>
        <taxon>Cyanobacteriota</taxon>
        <taxon>Cyanophyceae</taxon>
        <taxon>Pseudanabaenales</taxon>
        <taxon>Pseudanabaenaceae</taxon>
        <taxon>Tumidithrix</taxon>
        <taxon>Tumidithrix elongata</taxon>
    </lineage>
</organism>
<name>A0AAW9PSM6_9CYAN</name>
<proteinExistence type="predicted"/>
<dbReference type="RefSeq" id="WP_330481789.1">
    <property type="nucleotide sequence ID" value="NZ_JAZBJZ010000003.1"/>
</dbReference>
<feature type="transmembrane region" description="Helical" evidence="1">
    <location>
        <begin position="349"/>
        <end position="371"/>
    </location>
</feature>